<dbReference type="InterPro" id="IPR002696">
    <property type="entry name" value="Membr_insert_effic_factor_YidD"/>
</dbReference>
<accession>A0A8J7JDU5</accession>
<keyword evidence="2" id="KW-1185">Reference proteome</keyword>
<dbReference type="Proteomes" id="UP000654482">
    <property type="component" value="Unassembled WGS sequence"/>
</dbReference>
<gene>
    <name evidence="1" type="primary">yidD</name>
    <name evidence="1" type="ORF">IQ249_21550</name>
</gene>
<evidence type="ECO:0000313" key="2">
    <source>
        <dbReference type="Proteomes" id="UP000654482"/>
    </source>
</evidence>
<dbReference type="EMBL" id="JADEWZ010000048">
    <property type="protein sequence ID" value="MBE9118480.1"/>
    <property type="molecule type" value="Genomic_DNA"/>
</dbReference>
<organism evidence="1 2">
    <name type="scientific">Lusitaniella coriacea LEGE 07157</name>
    <dbReference type="NCBI Taxonomy" id="945747"/>
    <lineage>
        <taxon>Bacteria</taxon>
        <taxon>Bacillati</taxon>
        <taxon>Cyanobacteriota</taxon>
        <taxon>Cyanophyceae</taxon>
        <taxon>Spirulinales</taxon>
        <taxon>Lusitaniellaceae</taxon>
        <taxon>Lusitaniella</taxon>
    </lineage>
</organism>
<name>A0A8J7JDU5_9CYAN</name>
<comment type="caution">
    <text evidence="1">The sequence shown here is derived from an EMBL/GenBank/DDBJ whole genome shotgun (WGS) entry which is preliminary data.</text>
</comment>
<dbReference type="RefSeq" id="WP_194031564.1">
    <property type="nucleotide sequence ID" value="NZ_JADEWZ010000048.1"/>
</dbReference>
<reference evidence="1" key="1">
    <citation type="submission" date="2020-10" db="EMBL/GenBank/DDBJ databases">
        <authorList>
            <person name="Castelo-Branco R."/>
            <person name="Eusebio N."/>
            <person name="Adriana R."/>
            <person name="Vieira A."/>
            <person name="Brugerolle De Fraissinette N."/>
            <person name="Rezende De Castro R."/>
            <person name="Schneider M.P."/>
            <person name="Vasconcelos V."/>
            <person name="Leao P.N."/>
        </authorList>
    </citation>
    <scope>NUCLEOTIDE SEQUENCE</scope>
    <source>
        <strain evidence="1">LEGE 07157</strain>
    </source>
</reference>
<evidence type="ECO:0000313" key="1">
    <source>
        <dbReference type="EMBL" id="MBE9118480.1"/>
    </source>
</evidence>
<protein>
    <submittedName>
        <fullName evidence="1">Membrane protein insertion efficiency factor YidD</fullName>
    </submittedName>
</protein>
<dbReference type="NCBIfam" id="TIGR00278">
    <property type="entry name" value="membrane protein insertion efficiency factor YidD"/>
    <property type="match status" value="1"/>
</dbReference>
<dbReference type="Pfam" id="PF01809">
    <property type="entry name" value="YidD"/>
    <property type="match status" value="1"/>
</dbReference>
<dbReference type="SMART" id="SM01234">
    <property type="entry name" value="Haemolytic"/>
    <property type="match status" value="1"/>
</dbReference>
<dbReference type="AlphaFoldDB" id="A0A8J7JDU5"/>
<sequence length="151" mass="16590">MISILRKKNIIDRVAIAAISGYQRYLSPHKGFSCAHRIVYGGDSCSQYVKRAIARQGLIAAIPLSQQRFADCKASHEVFKEKQKTSHRRRRHLCSSSDCATPCCEAIPEFLDFEGCLSDFPDIDCTPDCGDLSCDLGSLVDCGCCDVSSCS</sequence>
<proteinExistence type="predicted"/>